<dbReference type="SUPFAM" id="SSF54695">
    <property type="entry name" value="POZ domain"/>
    <property type="match status" value="1"/>
</dbReference>
<accession>A0A8S1CG53</accession>
<evidence type="ECO:0000256" key="1">
    <source>
        <dbReference type="SAM" id="MobiDB-lite"/>
    </source>
</evidence>
<dbReference type="OrthoDB" id="7872163at2759"/>
<dbReference type="InterPro" id="IPR000210">
    <property type="entry name" value="BTB/POZ_dom"/>
</dbReference>
<dbReference type="SMART" id="SM00225">
    <property type="entry name" value="BTB"/>
    <property type="match status" value="1"/>
</dbReference>
<gene>
    <name evidence="3" type="ORF">CLODIP_2_CD07253</name>
</gene>
<organism evidence="3 4">
    <name type="scientific">Cloeon dipterum</name>
    <dbReference type="NCBI Taxonomy" id="197152"/>
    <lineage>
        <taxon>Eukaryota</taxon>
        <taxon>Metazoa</taxon>
        <taxon>Ecdysozoa</taxon>
        <taxon>Arthropoda</taxon>
        <taxon>Hexapoda</taxon>
        <taxon>Insecta</taxon>
        <taxon>Pterygota</taxon>
        <taxon>Palaeoptera</taxon>
        <taxon>Ephemeroptera</taxon>
        <taxon>Pisciforma</taxon>
        <taxon>Baetidae</taxon>
        <taxon>Cloeon</taxon>
    </lineage>
</organism>
<dbReference type="Pfam" id="PF00651">
    <property type="entry name" value="BTB"/>
    <property type="match status" value="1"/>
</dbReference>
<dbReference type="InterPro" id="IPR011333">
    <property type="entry name" value="SKP1/BTB/POZ_sf"/>
</dbReference>
<dbReference type="Gene3D" id="3.30.710.10">
    <property type="entry name" value="Potassium Channel Kv1.1, Chain A"/>
    <property type="match status" value="1"/>
</dbReference>
<keyword evidence="4" id="KW-1185">Reference proteome</keyword>
<name>A0A8S1CG53_9INSE</name>
<reference evidence="3 4" key="1">
    <citation type="submission" date="2020-04" db="EMBL/GenBank/DDBJ databases">
        <authorList>
            <person name="Alioto T."/>
            <person name="Alioto T."/>
            <person name="Gomez Garrido J."/>
        </authorList>
    </citation>
    <scope>NUCLEOTIDE SEQUENCE [LARGE SCALE GENOMIC DNA]</scope>
</reference>
<feature type="domain" description="BTB" evidence="2">
    <location>
        <begin position="130"/>
        <end position="201"/>
    </location>
</feature>
<evidence type="ECO:0000259" key="2">
    <source>
        <dbReference type="PROSITE" id="PS50097"/>
    </source>
</evidence>
<dbReference type="PANTHER" id="PTHR45774">
    <property type="entry name" value="BTB/POZ DOMAIN-CONTAINING"/>
    <property type="match status" value="1"/>
</dbReference>
<proteinExistence type="predicted"/>
<sequence length="371" mass="42342">MLIFPYALRCVCIYAESKFFIHRKSKKRRTIGKKEKDAEKSQTLQPIRRPPMPPSGCCKDSKQALTLPAFSKKRGKAPVPAPRPLAACANLTDKAASEDAPDNECDNWRTKNTRCKDTEILQLYLTGQLTDCSFSVGKPGEDQVTFKCHRIILSSTSRSFEKLFFSDEQKALPEAISINASPVSFDLVMKYIYGNKILFPNPVTCVEMCKMAYSWNLPHLAAAAENYLISKAGIEHYLITFEMFSEQEKLSEKLRFLNLIKRNAALVLKTKHWLFASKETVREVLSICRYLLLAQEKFDALLAWGTAQVKRDEKICAEDEFIKEVRKKICPLLTLIDFDLLSPKEFASRFCQETVLTAEEKLDMLVRIVLK</sequence>
<dbReference type="PROSITE" id="PS50097">
    <property type="entry name" value="BTB"/>
    <property type="match status" value="1"/>
</dbReference>
<protein>
    <recommendedName>
        <fullName evidence="2">BTB domain-containing protein</fullName>
    </recommendedName>
</protein>
<evidence type="ECO:0000313" key="4">
    <source>
        <dbReference type="Proteomes" id="UP000494165"/>
    </source>
</evidence>
<evidence type="ECO:0000313" key="3">
    <source>
        <dbReference type="EMBL" id="CAB3368539.1"/>
    </source>
</evidence>
<dbReference type="EMBL" id="CADEPI010000038">
    <property type="protein sequence ID" value="CAB3368539.1"/>
    <property type="molecule type" value="Genomic_DNA"/>
</dbReference>
<dbReference type="Proteomes" id="UP000494165">
    <property type="component" value="Unassembled WGS sequence"/>
</dbReference>
<dbReference type="AlphaFoldDB" id="A0A8S1CG53"/>
<comment type="caution">
    <text evidence="3">The sequence shown here is derived from an EMBL/GenBank/DDBJ whole genome shotgun (WGS) entry which is preliminary data.</text>
</comment>
<dbReference type="PANTHER" id="PTHR45774:SF3">
    <property type="entry name" value="BTB (POZ) DOMAIN-CONTAINING 2B-RELATED"/>
    <property type="match status" value="1"/>
</dbReference>
<feature type="region of interest" description="Disordered" evidence="1">
    <location>
        <begin position="26"/>
        <end position="59"/>
    </location>
</feature>